<dbReference type="PANTHER" id="PTHR34115">
    <property type="entry name" value="PROTEIN, PUTATIVE-RELATED"/>
    <property type="match status" value="1"/>
</dbReference>
<feature type="transmembrane region" description="Helical" evidence="1">
    <location>
        <begin position="138"/>
        <end position="158"/>
    </location>
</feature>
<evidence type="ECO:0000256" key="1">
    <source>
        <dbReference type="SAM" id="Phobius"/>
    </source>
</evidence>
<dbReference type="EMBL" id="JANJYJ010000006">
    <property type="protein sequence ID" value="KAK3206005.1"/>
    <property type="molecule type" value="Genomic_DNA"/>
</dbReference>
<feature type="transmembrane region" description="Helical" evidence="1">
    <location>
        <begin position="81"/>
        <end position="101"/>
    </location>
</feature>
<reference evidence="2" key="1">
    <citation type="journal article" date="2023" name="Plant J.">
        <title>Genome sequences and population genomics provide insights into the demographic history, inbreeding, and mutation load of two 'living fossil' tree species of Dipteronia.</title>
        <authorList>
            <person name="Feng Y."/>
            <person name="Comes H.P."/>
            <person name="Chen J."/>
            <person name="Zhu S."/>
            <person name="Lu R."/>
            <person name="Zhang X."/>
            <person name="Li P."/>
            <person name="Qiu J."/>
            <person name="Olsen K.M."/>
            <person name="Qiu Y."/>
        </authorList>
    </citation>
    <scope>NUCLEOTIDE SEQUENCE</scope>
    <source>
        <strain evidence="2">NBL</strain>
    </source>
</reference>
<gene>
    <name evidence="2" type="ORF">Dsin_020051</name>
</gene>
<sequence>MALPHRNQVREIRSYKRRCEPNSIVVLVEMEEAKKPSCLCHIQYNLARIHVVLTSLIPLLMGLLQVDYQSKSLSPFDEHPIQIWVFFAATCIYCLGLFLKMELQIDQPNYSRYINHVILSSSALSAVALFSIFLPCLLGWFCLGLWIILPIILARDFIKQIYKFLKKRTIEKITFLCNGFNQFRDAHVEESGLV</sequence>
<feature type="transmembrane region" description="Helical" evidence="1">
    <location>
        <begin position="44"/>
        <end position="61"/>
    </location>
</feature>
<keyword evidence="3" id="KW-1185">Reference proteome</keyword>
<feature type="transmembrane region" description="Helical" evidence="1">
    <location>
        <begin position="113"/>
        <end position="132"/>
    </location>
</feature>
<proteinExistence type="predicted"/>
<keyword evidence="1" id="KW-0812">Transmembrane</keyword>
<evidence type="ECO:0000313" key="2">
    <source>
        <dbReference type="EMBL" id="KAK3206005.1"/>
    </source>
</evidence>
<dbReference type="PANTHER" id="PTHR34115:SF6">
    <property type="entry name" value="PROTEIN, PUTATIVE-RELATED"/>
    <property type="match status" value="1"/>
</dbReference>
<dbReference type="Proteomes" id="UP001281410">
    <property type="component" value="Unassembled WGS sequence"/>
</dbReference>
<dbReference type="AlphaFoldDB" id="A0AAE0E3A9"/>
<name>A0AAE0E3A9_9ROSI</name>
<organism evidence="2 3">
    <name type="scientific">Dipteronia sinensis</name>
    <dbReference type="NCBI Taxonomy" id="43782"/>
    <lineage>
        <taxon>Eukaryota</taxon>
        <taxon>Viridiplantae</taxon>
        <taxon>Streptophyta</taxon>
        <taxon>Embryophyta</taxon>
        <taxon>Tracheophyta</taxon>
        <taxon>Spermatophyta</taxon>
        <taxon>Magnoliopsida</taxon>
        <taxon>eudicotyledons</taxon>
        <taxon>Gunneridae</taxon>
        <taxon>Pentapetalae</taxon>
        <taxon>rosids</taxon>
        <taxon>malvids</taxon>
        <taxon>Sapindales</taxon>
        <taxon>Sapindaceae</taxon>
        <taxon>Hippocastanoideae</taxon>
        <taxon>Acereae</taxon>
        <taxon>Dipteronia</taxon>
    </lineage>
</organism>
<dbReference type="InterPro" id="IPR053258">
    <property type="entry name" value="Ca-permeable_cation_channel"/>
</dbReference>
<keyword evidence="1" id="KW-0472">Membrane</keyword>
<accession>A0AAE0E3A9</accession>
<evidence type="ECO:0000313" key="3">
    <source>
        <dbReference type="Proteomes" id="UP001281410"/>
    </source>
</evidence>
<keyword evidence="1" id="KW-1133">Transmembrane helix</keyword>
<protein>
    <submittedName>
        <fullName evidence="2">Uncharacterized protein</fullName>
    </submittedName>
</protein>
<comment type="caution">
    <text evidence="2">The sequence shown here is derived from an EMBL/GenBank/DDBJ whole genome shotgun (WGS) entry which is preliminary data.</text>
</comment>